<sequence length="176" mass="20421">MSFMDTITFRRRPRTQSETQKTEDDLNTTKNALDGTSSSMPSFSEDEDDQVKDLKTQIENLKIELKAAHDEISNLSLENIELKNNIKLIQKENDIYKTVTNSLKNDFATPKKRKENVSAMLRKTPRIISEKYDKIETTEHSTTKQKLQEKSENEKHTKTNRDNEPKAKTNKVTTEQ</sequence>
<accession>A0ABQ7PPD4</accession>
<protein>
    <submittedName>
        <fullName evidence="2">Uncharacterized protein</fullName>
    </submittedName>
</protein>
<reference evidence="2 3" key="1">
    <citation type="submission" date="2021-06" db="EMBL/GenBank/DDBJ databases">
        <title>A haploid diamondback moth (Plutella xylostella L.) genome assembly resolves 31 chromosomes and identifies a diamide resistance mutation.</title>
        <authorList>
            <person name="Ward C.M."/>
            <person name="Perry K.D."/>
            <person name="Baker G."/>
            <person name="Powis K."/>
            <person name="Heckel D.G."/>
            <person name="Baxter S.W."/>
        </authorList>
    </citation>
    <scope>NUCLEOTIDE SEQUENCE [LARGE SCALE GENOMIC DNA]</scope>
    <source>
        <strain evidence="2 3">LV</strain>
        <tissue evidence="2">Single pupa</tissue>
    </source>
</reference>
<feature type="region of interest" description="Disordered" evidence="1">
    <location>
        <begin position="1"/>
        <end position="51"/>
    </location>
</feature>
<feature type="compositionally biased region" description="Polar residues" evidence="1">
    <location>
        <begin position="28"/>
        <end position="42"/>
    </location>
</feature>
<evidence type="ECO:0000256" key="1">
    <source>
        <dbReference type="SAM" id="MobiDB-lite"/>
    </source>
</evidence>
<keyword evidence="3" id="KW-1185">Reference proteome</keyword>
<evidence type="ECO:0000313" key="2">
    <source>
        <dbReference type="EMBL" id="KAG7294851.1"/>
    </source>
</evidence>
<comment type="caution">
    <text evidence="2">The sequence shown here is derived from an EMBL/GenBank/DDBJ whole genome shotgun (WGS) entry which is preliminary data.</text>
</comment>
<feature type="non-terminal residue" evidence="2">
    <location>
        <position position="176"/>
    </location>
</feature>
<dbReference type="Proteomes" id="UP000823941">
    <property type="component" value="Unassembled WGS sequence"/>
</dbReference>
<organism evidence="2 3">
    <name type="scientific">Plutella xylostella</name>
    <name type="common">Diamondback moth</name>
    <name type="synonym">Plutella maculipennis</name>
    <dbReference type="NCBI Taxonomy" id="51655"/>
    <lineage>
        <taxon>Eukaryota</taxon>
        <taxon>Metazoa</taxon>
        <taxon>Ecdysozoa</taxon>
        <taxon>Arthropoda</taxon>
        <taxon>Hexapoda</taxon>
        <taxon>Insecta</taxon>
        <taxon>Pterygota</taxon>
        <taxon>Neoptera</taxon>
        <taxon>Endopterygota</taxon>
        <taxon>Lepidoptera</taxon>
        <taxon>Glossata</taxon>
        <taxon>Ditrysia</taxon>
        <taxon>Yponomeutoidea</taxon>
        <taxon>Plutellidae</taxon>
        <taxon>Plutella</taxon>
    </lineage>
</organism>
<name>A0ABQ7PPD4_PLUXY</name>
<feature type="region of interest" description="Disordered" evidence="1">
    <location>
        <begin position="129"/>
        <end position="176"/>
    </location>
</feature>
<dbReference type="EMBL" id="JAHIBW010000120">
    <property type="protein sequence ID" value="KAG7294851.1"/>
    <property type="molecule type" value="Genomic_DNA"/>
</dbReference>
<gene>
    <name evidence="2" type="ORF">JYU34_022770</name>
</gene>
<feature type="compositionally biased region" description="Basic and acidic residues" evidence="1">
    <location>
        <begin position="129"/>
        <end position="167"/>
    </location>
</feature>
<proteinExistence type="predicted"/>
<evidence type="ECO:0000313" key="3">
    <source>
        <dbReference type="Proteomes" id="UP000823941"/>
    </source>
</evidence>